<dbReference type="Pfam" id="PF25967">
    <property type="entry name" value="RND-MFP_C"/>
    <property type="match status" value="1"/>
</dbReference>
<comment type="similarity">
    <text evidence="2">Belongs to the membrane fusion protein (MFP) (TC 8.A.1) family.</text>
</comment>
<dbReference type="Gene3D" id="2.40.420.20">
    <property type="match status" value="1"/>
</dbReference>
<dbReference type="SUPFAM" id="SSF111369">
    <property type="entry name" value="HlyD-like secretion proteins"/>
    <property type="match status" value="1"/>
</dbReference>
<dbReference type="PROSITE" id="PS51257">
    <property type="entry name" value="PROKAR_LIPOPROTEIN"/>
    <property type="match status" value="1"/>
</dbReference>
<dbReference type="EMBL" id="JAAIVB010000013">
    <property type="protein sequence ID" value="NEX60655.1"/>
    <property type="molecule type" value="Genomic_DNA"/>
</dbReference>
<evidence type="ECO:0000256" key="4">
    <source>
        <dbReference type="SAM" id="SignalP"/>
    </source>
</evidence>
<name>A0A6B3SMV3_9BURK</name>
<evidence type="ECO:0000256" key="3">
    <source>
        <dbReference type="SAM" id="MobiDB-lite"/>
    </source>
</evidence>
<dbReference type="AlphaFoldDB" id="A0A6B3SMV3"/>
<dbReference type="FunFam" id="2.40.420.20:FF:000001">
    <property type="entry name" value="Efflux RND transporter periplasmic adaptor subunit"/>
    <property type="match status" value="1"/>
</dbReference>
<dbReference type="InterPro" id="IPR058626">
    <property type="entry name" value="MdtA-like_b-barrel"/>
</dbReference>
<organism evidence="9 10">
    <name type="scientific">Noviherbaspirillum galbum</name>
    <dbReference type="NCBI Taxonomy" id="2709383"/>
    <lineage>
        <taxon>Bacteria</taxon>
        <taxon>Pseudomonadati</taxon>
        <taxon>Pseudomonadota</taxon>
        <taxon>Betaproteobacteria</taxon>
        <taxon>Burkholderiales</taxon>
        <taxon>Oxalobacteraceae</taxon>
        <taxon>Noviherbaspirillum</taxon>
    </lineage>
</organism>
<feature type="domain" description="Multidrug resistance protein MdtA-like beta-barrel" evidence="7">
    <location>
        <begin position="218"/>
        <end position="307"/>
    </location>
</feature>
<dbReference type="InterPro" id="IPR006143">
    <property type="entry name" value="RND_pump_MFP"/>
</dbReference>
<dbReference type="GO" id="GO:0022857">
    <property type="term" value="F:transmembrane transporter activity"/>
    <property type="evidence" value="ECO:0007669"/>
    <property type="project" value="InterPro"/>
</dbReference>
<evidence type="ECO:0000256" key="1">
    <source>
        <dbReference type="ARBA" id="ARBA00004196"/>
    </source>
</evidence>
<dbReference type="Gene3D" id="2.40.50.100">
    <property type="match status" value="1"/>
</dbReference>
<dbReference type="InterPro" id="IPR058625">
    <property type="entry name" value="MdtA-like_BSH"/>
</dbReference>
<keyword evidence="10" id="KW-1185">Reference proteome</keyword>
<reference evidence="9 10" key="1">
    <citation type="submission" date="2020-02" db="EMBL/GenBank/DDBJ databases">
        <authorList>
            <person name="Kim M.K."/>
        </authorList>
    </citation>
    <scope>NUCLEOTIDE SEQUENCE [LARGE SCALE GENOMIC DNA]</scope>
    <source>
        <strain evidence="9 10">17J57-3</strain>
    </source>
</reference>
<dbReference type="FunFam" id="1.10.287.470:FF:000002">
    <property type="entry name" value="Efflux RND transporter periplasmic adaptor subunit"/>
    <property type="match status" value="1"/>
</dbReference>
<feature type="domain" description="Multidrug resistance protein MdtA-like C-terminal permuted SH3" evidence="8">
    <location>
        <begin position="312"/>
        <end position="373"/>
    </location>
</feature>
<dbReference type="PANTHER" id="PTHR30158">
    <property type="entry name" value="ACRA/E-RELATED COMPONENT OF DRUG EFFLUX TRANSPORTER"/>
    <property type="match status" value="1"/>
</dbReference>
<evidence type="ECO:0000259" key="8">
    <source>
        <dbReference type="Pfam" id="PF25967"/>
    </source>
</evidence>
<evidence type="ECO:0000313" key="10">
    <source>
        <dbReference type="Proteomes" id="UP000482155"/>
    </source>
</evidence>
<proteinExistence type="inferred from homology"/>
<feature type="compositionally biased region" description="Low complexity" evidence="3">
    <location>
        <begin position="387"/>
        <end position="396"/>
    </location>
</feature>
<sequence length="422" mass="43719">MHSFVRVTGIVPALSVLSLSVAASLLAGCGEKSANAQTPAAPPPAEVSVVTVKPERLVISTELPGRIESPRIAQVRARVPGIVQQRVFREGSDVKAGDVLFKIDPAPYQANVNSAQATLAKAEANQAQANLKVQRYQPLVQTNAISKQEFDEAGTAAKQAAADVAAARAALTTARLNLGYATVTAPISGRVGRAQVTEGALVGQGEATPLATVQQLNPIYVTMTQSSAEMLKLQRSFSSGQLKSVGRDQAKVTLVTDDGKAYGPPGKLLFSDLTVDENTGAVSLRAEFPNPERLLLPGMYARARLEQAVDEQAITVPQQAVNRTPDGASVLVVGPDNKVALRPIQTGAAQGNTWIVTQGLKAGEQVIVEGLQKVKPGAPVKAVPWKNAAGNAAPTPQAGPGPAPAPAQSGQSGQASQPATKS</sequence>
<dbReference type="NCBIfam" id="TIGR01730">
    <property type="entry name" value="RND_mfp"/>
    <property type="match status" value="1"/>
</dbReference>
<evidence type="ECO:0000259" key="7">
    <source>
        <dbReference type="Pfam" id="PF25944"/>
    </source>
</evidence>
<feature type="chain" id="PRO_5025399998" evidence="4">
    <location>
        <begin position="28"/>
        <end position="422"/>
    </location>
</feature>
<dbReference type="Gene3D" id="2.40.30.170">
    <property type="match status" value="1"/>
</dbReference>
<feature type="domain" description="Multidrug resistance protein MdtA-like alpha-helical hairpin" evidence="5">
    <location>
        <begin position="112"/>
        <end position="181"/>
    </location>
</feature>
<feature type="region of interest" description="Disordered" evidence="3">
    <location>
        <begin position="385"/>
        <end position="422"/>
    </location>
</feature>
<dbReference type="InterPro" id="IPR058627">
    <property type="entry name" value="MdtA-like_C"/>
</dbReference>
<dbReference type="Pfam" id="PF25944">
    <property type="entry name" value="Beta-barrel_RND"/>
    <property type="match status" value="1"/>
</dbReference>
<evidence type="ECO:0000259" key="5">
    <source>
        <dbReference type="Pfam" id="PF25876"/>
    </source>
</evidence>
<feature type="domain" description="Multidrug resistance protein MdtA-like barrel-sandwich hybrid" evidence="6">
    <location>
        <begin position="71"/>
        <end position="214"/>
    </location>
</feature>
<evidence type="ECO:0000313" key="9">
    <source>
        <dbReference type="EMBL" id="NEX60655.1"/>
    </source>
</evidence>
<protein>
    <submittedName>
        <fullName evidence="9">Efflux RND transporter periplasmic adaptor subunit</fullName>
    </submittedName>
</protein>
<dbReference type="Pfam" id="PF25876">
    <property type="entry name" value="HH_MFP_RND"/>
    <property type="match status" value="1"/>
</dbReference>
<dbReference type="InterPro" id="IPR058624">
    <property type="entry name" value="MdtA-like_HH"/>
</dbReference>
<comment type="subcellular location">
    <subcellularLocation>
        <location evidence="1">Cell envelope</location>
    </subcellularLocation>
</comment>
<evidence type="ECO:0000256" key="2">
    <source>
        <dbReference type="ARBA" id="ARBA00009477"/>
    </source>
</evidence>
<keyword evidence="4" id="KW-0732">Signal</keyword>
<dbReference type="Gene3D" id="1.10.287.470">
    <property type="entry name" value="Helix hairpin bin"/>
    <property type="match status" value="1"/>
</dbReference>
<feature type="compositionally biased region" description="Low complexity" evidence="3">
    <location>
        <begin position="406"/>
        <end position="422"/>
    </location>
</feature>
<gene>
    <name evidence="9" type="ORF">G3574_06165</name>
</gene>
<dbReference type="Pfam" id="PF25917">
    <property type="entry name" value="BSH_RND"/>
    <property type="match status" value="1"/>
</dbReference>
<dbReference type="RefSeq" id="WP_163961148.1">
    <property type="nucleotide sequence ID" value="NZ_JAAIVB010000013.1"/>
</dbReference>
<dbReference type="Proteomes" id="UP000482155">
    <property type="component" value="Unassembled WGS sequence"/>
</dbReference>
<comment type="caution">
    <text evidence="9">The sequence shown here is derived from an EMBL/GenBank/DDBJ whole genome shotgun (WGS) entry which is preliminary data.</text>
</comment>
<dbReference type="GO" id="GO:0005886">
    <property type="term" value="C:plasma membrane"/>
    <property type="evidence" value="ECO:0007669"/>
    <property type="project" value="UniProtKB-SubCell"/>
</dbReference>
<dbReference type="PANTHER" id="PTHR30158:SF3">
    <property type="entry name" value="MULTIDRUG EFFLUX PUMP SUBUNIT ACRA-RELATED"/>
    <property type="match status" value="1"/>
</dbReference>
<dbReference type="GO" id="GO:0046677">
    <property type="term" value="P:response to antibiotic"/>
    <property type="evidence" value="ECO:0007669"/>
    <property type="project" value="TreeGrafter"/>
</dbReference>
<accession>A0A6B3SMV3</accession>
<feature type="signal peptide" evidence="4">
    <location>
        <begin position="1"/>
        <end position="27"/>
    </location>
</feature>
<evidence type="ECO:0000259" key="6">
    <source>
        <dbReference type="Pfam" id="PF25917"/>
    </source>
</evidence>